<dbReference type="AlphaFoldDB" id="A0A1I5WJC3"/>
<dbReference type="Pfam" id="PF18560">
    <property type="entry name" value="Lectin_like"/>
    <property type="match status" value="1"/>
</dbReference>
<sequence length="600" mass="67321">MKKKILIISAVVVVLITAAMLLNHNIHKEFNSSRRDEYVPNRDEDLTVVDGSEVIYNEGTSKEDAEAVYHEAVVGESKNNPTSLDVQNVREIVIPEAVPIADGKSGEFYSNEDFINVIPTDISTFSGNDLPTKYDSRDADGKRFVTGPEDQGYSYLCWTYAALGAIESDILKHNEDLNYTDIDLSEKHLAYYNVHKAEGKNQGYIEDDYRELVNADNEDGAWIFDYDSGYVAVGGVTDYCISLLAAWKGPVSEKGNDKFNSMYGQDFLFKENGEKPSDAFESNYHVQDVSQICASVQNRTYVKQMIFEHGAVTAGVNADSVYWKDHNKNLYSYFDGEKAPTPNHEILIVGWNDDYPASEFGGKPLGDGAWICKNSWGTNGGEGGFFYLSYYDETTCSSNVAAYSVSVPESENWYDNNYQAAGFITNVVDTLDDDNNYVYALTGSNNPYGMMYEAQGEEMLEAIGLMAIDSYQQYDVEIYLNPEFDDAGIDIHKLKEPSCTQKISAISGGYHTFKLDDGIKLEEGDNFFVMIKPHSNGRLVFEKAADYVSEANYDEWNNLTGNIHNHYEASGASYYISDDGKMMEKQNDKDFFVKAYTKNQ</sequence>
<organism evidence="3 4">
    <name type="scientific">Butyrivibrio proteoclasticus</name>
    <dbReference type="NCBI Taxonomy" id="43305"/>
    <lineage>
        <taxon>Bacteria</taxon>
        <taxon>Bacillati</taxon>
        <taxon>Bacillota</taxon>
        <taxon>Clostridia</taxon>
        <taxon>Lachnospirales</taxon>
        <taxon>Lachnospiraceae</taxon>
        <taxon>Butyrivibrio</taxon>
    </lineage>
</organism>
<dbReference type="Gene3D" id="3.90.70.10">
    <property type="entry name" value="Cysteine proteinases"/>
    <property type="match status" value="1"/>
</dbReference>
<comment type="similarity">
    <text evidence="1">Belongs to the peptidase C1 family.</text>
</comment>
<dbReference type="EMBL" id="FOXO01000023">
    <property type="protein sequence ID" value="SFQ19873.1"/>
    <property type="molecule type" value="Genomic_DNA"/>
</dbReference>
<dbReference type="SUPFAM" id="SSF54001">
    <property type="entry name" value="Cysteine proteinases"/>
    <property type="match status" value="1"/>
</dbReference>
<evidence type="ECO:0000256" key="1">
    <source>
        <dbReference type="ARBA" id="ARBA00008455"/>
    </source>
</evidence>
<evidence type="ECO:0000313" key="4">
    <source>
        <dbReference type="Proteomes" id="UP000182624"/>
    </source>
</evidence>
<dbReference type="InterPro" id="IPR013128">
    <property type="entry name" value="Peptidase_C1A"/>
</dbReference>
<dbReference type="CDD" id="cd02619">
    <property type="entry name" value="Peptidase_C1"/>
    <property type="match status" value="1"/>
</dbReference>
<reference evidence="4" key="1">
    <citation type="submission" date="2016-10" db="EMBL/GenBank/DDBJ databases">
        <authorList>
            <person name="Varghese N."/>
            <person name="Submissions S."/>
        </authorList>
    </citation>
    <scope>NUCLEOTIDE SEQUENCE [LARGE SCALE GENOMIC DNA]</scope>
    <source>
        <strain evidence="4">P18</strain>
    </source>
</reference>
<keyword evidence="3" id="KW-0378">Hydrolase</keyword>
<dbReference type="GO" id="GO:0008234">
    <property type="term" value="F:cysteine-type peptidase activity"/>
    <property type="evidence" value="ECO:0007669"/>
    <property type="project" value="InterPro"/>
</dbReference>
<accession>A0A1I5WJC3</accession>
<dbReference type="InterPro" id="IPR038765">
    <property type="entry name" value="Papain-like_cys_pep_sf"/>
</dbReference>
<dbReference type="OrthoDB" id="3648721at2"/>
<dbReference type="Proteomes" id="UP000182624">
    <property type="component" value="Unassembled WGS sequence"/>
</dbReference>
<evidence type="ECO:0000259" key="2">
    <source>
        <dbReference type="SMART" id="SM00645"/>
    </source>
</evidence>
<dbReference type="InterPro" id="IPR000668">
    <property type="entry name" value="Peptidase_C1A_C"/>
</dbReference>
<dbReference type="RefSeq" id="WP_074890060.1">
    <property type="nucleotide sequence ID" value="NZ_FOXO01000023.1"/>
</dbReference>
<dbReference type="SMART" id="SM00645">
    <property type="entry name" value="Pept_C1"/>
    <property type="match status" value="1"/>
</dbReference>
<protein>
    <submittedName>
        <fullName evidence="3">Cysteine protease, C1A family</fullName>
    </submittedName>
</protein>
<feature type="domain" description="Peptidase C1A papain C-terminal" evidence="2">
    <location>
        <begin position="130"/>
        <end position="406"/>
    </location>
</feature>
<dbReference type="Pfam" id="PF00112">
    <property type="entry name" value="Peptidase_C1"/>
    <property type="match status" value="1"/>
</dbReference>
<name>A0A1I5WJC3_9FIRM</name>
<keyword evidence="4" id="KW-1185">Reference proteome</keyword>
<dbReference type="PANTHER" id="PTHR12411">
    <property type="entry name" value="CYSTEINE PROTEASE FAMILY C1-RELATED"/>
    <property type="match status" value="1"/>
</dbReference>
<dbReference type="InterPro" id="IPR040528">
    <property type="entry name" value="Lectin-like"/>
</dbReference>
<dbReference type="GO" id="GO:0006508">
    <property type="term" value="P:proteolysis"/>
    <property type="evidence" value="ECO:0007669"/>
    <property type="project" value="UniProtKB-KW"/>
</dbReference>
<evidence type="ECO:0000313" key="3">
    <source>
        <dbReference type="EMBL" id="SFQ19873.1"/>
    </source>
</evidence>
<gene>
    <name evidence="3" type="ORF">SAMN04487928_12317</name>
</gene>
<keyword evidence="3" id="KW-0645">Protease</keyword>
<proteinExistence type="inferred from homology"/>